<accession>A0A2A4MQ98</accession>
<evidence type="ECO:0000313" key="3">
    <source>
        <dbReference type="Proteomes" id="UP000218172"/>
    </source>
</evidence>
<organism evidence="2 3">
    <name type="scientific">SAR86 cluster bacterium</name>
    <dbReference type="NCBI Taxonomy" id="2030880"/>
    <lineage>
        <taxon>Bacteria</taxon>
        <taxon>Pseudomonadati</taxon>
        <taxon>Pseudomonadota</taxon>
        <taxon>Gammaproteobacteria</taxon>
        <taxon>SAR86 cluster</taxon>
    </lineage>
</organism>
<feature type="region of interest" description="Disordered" evidence="1">
    <location>
        <begin position="77"/>
        <end position="104"/>
    </location>
</feature>
<evidence type="ECO:0000256" key="1">
    <source>
        <dbReference type="SAM" id="MobiDB-lite"/>
    </source>
</evidence>
<name>A0A2A4MQ98_9GAMM</name>
<reference evidence="3" key="1">
    <citation type="submission" date="2017-08" db="EMBL/GenBank/DDBJ databases">
        <title>A dynamic microbial community with high functional redundancy inhabits the cold, oxic subseafloor aquifer.</title>
        <authorList>
            <person name="Tully B.J."/>
            <person name="Wheat C.G."/>
            <person name="Glazer B.T."/>
            <person name="Huber J.A."/>
        </authorList>
    </citation>
    <scope>NUCLEOTIDE SEQUENCE [LARGE SCALE GENOMIC DNA]</scope>
</reference>
<comment type="caution">
    <text evidence="2">The sequence shown here is derived from an EMBL/GenBank/DDBJ whole genome shotgun (WGS) entry which is preliminary data.</text>
</comment>
<dbReference type="Proteomes" id="UP000218172">
    <property type="component" value="Unassembled WGS sequence"/>
</dbReference>
<protein>
    <submittedName>
        <fullName evidence="2">Uncharacterized protein</fullName>
    </submittedName>
</protein>
<dbReference type="EMBL" id="NVQR01000058">
    <property type="protein sequence ID" value="PCH61796.1"/>
    <property type="molecule type" value="Genomic_DNA"/>
</dbReference>
<evidence type="ECO:0000313" key="2">
    <source>
        <dbReference type="EMBL" id="PCH61796.1"/>
    </source>
</evidence>
<feature type="compositionally biased region" description="Basic and acidic residues" evidence="1">
    <location>
        <begin position="77"/>
        <end position="87"/>
    </location>
</feature>
<proteinExistence type="predicted"/>
<gene>
    <name evidence="2" type="ORF">COC19_04245</name>
</gene>
<dbReference type="AlphaFoldDB" id="A0A2A4MQ98"/>
<sequence>MVKHRNWVREEVWAALVLYLKTEFGRIHKGNPEIIALSQKIYRTPSSVALKMSNLAALDQTLDRKYQHDESFVEILKESKSKNDQNRNQHLIPMEQRGIWSTKN</sequence>